<feature type="compositionally biased region" description="Basic and acidic residues" evidence="1">
    <location>
        <begin position="616"/>
        <end position="641"/>
    </location>
</feature>
<feature type="compositionally biased region" description="Basic and acidic residues" evidence="1">
    <location>
        <begin position="140"/>
        <end position="149"/>
    </location>
</feature>
<feature type="compositionally biased region" description="Basic residues" evidence="1">
    <location>
        <begin position="642"/>
        <end position="651"/>
    </location>
</feature>
<feature type="region of interest" description="Disordered" evidence="1">
    <location>
        <begin position="244"/>
        <end position="815"/>
    </location>
</feature>
<evidence type="ECO:0000313" key="3">
    <source>
        <dbReference type="Proteomes" id="UP000318571"/>
    </source>
</evidence>
<name>A0A553PNA1_TIGCA</name>
<sequence>MFEVSCTDLTHIAITFEHPSDESMATVELDLTHVNQIACQVYTSSAVPVCPEDLANKVIQKCMSIPITMRSLIRYGQSKLKPVGQEPDTEMSLANNSFFNGGNAEGQYSHGNGGSAPNSGIDSKYGREGHLGVPGSAQPGHEESMETDRGGGANNSTGFGDYIKDEPMDYEHDSGTFKSGAVLNEYGPQDATFNPEASSSSQPKSSNMSLKLKTELGSTAKTESGSGHESMLLPPKMEHIKPEFSLTKPRHPGKAERRESSIPDIKPLVSITPVSSSTCSLSMSKKSAGGIEIIPLGGSNEKDQSREMIRRSLSEDDKRRLEKKSMSSKKRKHLSSSRVSTGMAYHQAKRSFWTEKARSSKSTSDKDRKRSSHGFVLVFSSSSGGKLNKTFQIPKLSKSSSPSTAKESNNRLTPTTSPKQSHLSYSSNSSPKYIGGGSVTPPNISPKHPYSAPSSSGAGSLNEYGPQDATFNPEASSSSQPKSSSSSSTPTTAPTTTTSSALKHKVPSTSSGSSSSNMSLKLKTELGSTAKTESGSGHESMLLPPKMEHIKPEFSLTKASPSSSNDFKGKAERRESSIPDIKPLVSITPVSSSTCSLSMSKKSAGGIEIIPLGGSNEKDKSRELIRRSLSEDDKRRLEKKSMSSKKRKHLSSSRVSTGDGLSSSKKKLLDGKGKGKLDTVINRLQNPGPESSIELFPKGKEPTKVAPKSSSSLKLTIKAPNKFPSPSGKDPKPKSSSSSPSSKEKSSSKHSSSSSKSSSHRSHGSSSSSQGNRDRDRHQREREEVKKLLDGGKLNKTFQIPKLSKSSSPSTAKNPTTLLFQLKPQIYWRWECHTAQHQPQTPIFSAIECAAPSHHLAQYDAKGELQAVTSRRPPMEWEASHGTPQCAAHVPDPDKSSGLEGSGNAESLSSMSGPAKTAQGDGGDFVMTVRLVSTGK</sequence>
<feature type="compositionally biased region" description="Polar residues" evidence="1">
    <location>
        <begin position="410"/>
        <end position="431"/>
    </location>
</feature>
<feature type="compositionally biased region" description="Low complexity" evidence="1">
    <location>
        <begin position="724"/>
        <end position="741"/>
    </location>
</feature>
<keyword evidence="3" id="KW-1185">Reference proteome</keyword>
<evidence type="ECO:0008006" key="4">
    <source>
        <dbReference type="Google" id="ProtNLM"/>
    </source>
</evidence>
<comment type="caution">
    <text evidence="2">The sequence shown here is derived from an EMBL/GenBank/DDBJ whole genome shotgun (WGS) entry which is preliminary data.</text>
</comment>
<feature type="compositionally biased region" description="Polar residues" evidence="1">
    <location>
        <begin position="557"/>
        <end position="566"/>
    </location>
</feature>
<feature type="compositionally biased region" description="Low complexity" evidence="1">
    <location>
        <begin position="585"/>
        <end position="603"/>
    </location>
</feature>
<dbReference type="STRING" id="6832.A0A553PNA1"/>
<dbReference type="Proteomes" id="UP000318571">
    <property type="component" value="Chromosome 6"/>
</dbReference>
<feature type="compositionally biased region" description="Low complexity" evidence="1">
    <location>
        <begin position="508"/>
        <end position="519"/>
    </location>
</feature>
<feature type="compositionally biased region" description="Basic and acidic residues" evidence="1">
    <location>
        <begin position="162"/>
        <end position="175"/>
    </location>
</feature>
<feature type="compositionally biased region" description="Low complexity" evidence="1">
    <location>
        <begin position="269"/>
        <end position="287"/>
    </location>
</feature>
<feature type="compositionally biased region" description="Basic and acidic residues" evidence="1">
    <location>
        <begin position="567"/>
        <end position="577"/>
    </location>
</feature>
<reference evidence="2 3" key="1">
    <citation type="journal article" date="2018" name="Nat. Ecol. Evol.">
        <title>Genomic signatures of mitonuclear coevolution across populations of Tigriopus californicus.</title>
        <authorList>
            <person name="Barreto F.S."/>
            <person name="Watson E.T."/>
            <person name="Lima T.G."/>
            <person name="Willett C.S."/>
            <person name="Edmands S."/>
            <person name="Li W."/>
            <person name="Burton R.S."/>
        </authorList>
    </citation>
    <scope>NUCLEOTIDE SEQUENCE [LARGE SCALE GENOMIC DNA]</scope>
    <source>
        <strain evidence="2 3">San Diego</strain>
    </source>
</reference>
<feature type="compositionally biased region" description="Basic and acidic residues" evidence="1">
    <location>
        <begin position="352"/>
        <end position="368"/>
    </location>
</feature>
<accession>A0A553PNA1</accession>
<organism evidence="2 3">
    <name type="scientific">Tigriopus californicus</name>
    <name type="common">Marine copepod</name>
    <dbReference type="NCBI Taxonomy" id="6832"/>
    <lineage>
        <taxon>Eukaryota</taxon>
        <taxon>Metazoa</taxon>
        <taxon>Ecdysozoa</taxon>
        <taxon>Arthropoda</taxon>
        <taxon>Crustacea</taxon>
        <taxon>Multicrustacea</taxon>
        <taxon>Hexanauplia</taxon>
        <taxon>Copepoda</taxon>
        <taxon>Harpacticoida</taxon>
        <taxon>Harpacticidae</taxon>
        <taxon>Tigriopus</taxon>
    </lineage>
</organism>
<feature type="compositionally biased region" description="Polar residues" evidence="1">
    <location>
        <begin position="804"/>
        <end position="815"/>
    </location>
</feature>
<feature type="compositionally biased region" description="Low complexity" evidence="1">
    <location>
        <begin position="373"/>
        <end position="385"/>
    </location>
</feature>
<dbReference type="EMBL" id="VCGU01000002">
    <property type="protein sequence ID" value="TRY79153.1"/>
    <property type="molecule type" value="Genomic_DNA"/>
</dbReference>
<feature type="region of interest" description="Disordered" evidence="1">
    <location>
        <begin position="82"/>
        <end position="208"/>
    </location>
</feature>
<feature type="compositionally biased region" description="Low complexity" evidence="1">
    <location>
        <begin position="475"/>
        <end position="501"/>
    </location>
</feature>
<feature type="compositionally biased region" description="Low complexity" evidence="1">
    <location>
        <begin position="395"/>
        <end position="407"/>
    </location>
</feature>
<feature type="compositionally biased region" description="Low complexity" evidence="1">
    <location>
        <begin position="198"/>
        <end position="208"/>
    </location>
</feature>
<evidence type="ECO:0000313" key="2">
    <source>
        <dbReference type="EMBL" id="TRY79153.1"/>
    </source>
</evidence>
<feature type="compositionally biased region" description="Polar residues" evidence="1">
    <location>
        <begin position="526"/>
        <end position="537"/>
    </location>
</feature>
<feature type="compositionally biased region" description="Basic and acidic residues" evidence="1">
    <location>
        <begin position="667"/>
        <end position="677"/>
    </location>
</feature>
<proteinExistence type="predicted"/>
<dbReference type="AlphaFoldDB" id="A0A553PNA1"/>
<feature type="compositionally biased region" description="Low complexity" evidence="1">
    <location>
        <begin position="449"/>
        <end position="460"/>
    </location>
</feature>
<feature type="region of interest" description="Disordered" evidence="1">
    <location>
        <begin position="873"/>
        <end position="924"/>
    </location>
</feature>
<feature type="compositionally biased region" description="Basic and acidic residues" evidence="1">
    <location>
        <begin position="772"/>
        <end position="790"/>
    </location>
</feature>
<evidence type="ECO:0000256" key="1">
    <source>
        <dbReference type="SAM" id="MobiDB-lite"/>
    </source>
</evidence>
<gene>
    <name evidence="2" type="ORF">TCAL_16126</name>
</gene>
<feature type="compositionally biased region" description="Basic residues" evidence="1">
    <location>
        <begin position="326"/>
        <end position="335"/>
    </location>
</feature>
<protein>
    <recommendedName>
        <fullName evidence="4">Mediator of RNA polymerase II transcription subunit 1</fullName>
    </recommendedName>
</protein>
<feature type="compositionally biased region" description="Low complexity" evidence="1">
    <location>
        <begin position="652"/>
        <end position="663"/>
    </location>
</feature>
<feature type="compositionally biased region" description="Basic and acidic residues" evidence="1">
    <location>
        <begin position="300"/>
        <end position="325"/>
    </location>
</feature>